<evidence type="ECO:0000313" key="5">
    <source>
        <dbReference type="EMBL" id="MBS4196037.1"/>
    </source>
</evidence>
<protein>
    <submittedName>
        <fullName evidence="5">Nitroreductase family protein</fullName>
    </submittedName>
</protein>
<comment type="subcellular location">
    <subcellularLocation>
        <location evidence="1">Cytoplasm</location>
    </subcellularLocation>
</comment>
<keyword evidence="6" id="KW-1185">Reference proteome</keyword>
<dbReference type="RefSeq" id="WP_213125202.1">
    <property type="nucleotide sequence ID" value="NZ_JAGYPG010000002.1"/>
</dbReference>
<dbReference type="Pfam" id="PF00881">
    <property type="entry name" value="Nitroreductase"/>
    <property type="match status" value="1"/>
</dbReference>
<keyword evidence="2" id="KW-0963">Cytoplasm</keyword>
<dbReference type="EMBL" id="JAGYPG010000002">
    <property type="protein sequence ID" value="MBS4196037.1"/>
    <property type="molecule type" value="Genomic_DNA"/>
</dbReference>
<sequence length="202" mass="23239">MIETKQNFYSAVENRRSIYGISKDTVITDERIEEIVAQAIKHSPSAYNSQSGRAVILLGQNHDKLWNITEAALREKVSADKFKLTEEKMAAFRNGYGTILFFEDQTVVKGLQEKFPSYAEKMPEYSMQSSGMLQYIVWTALELEGFGVSLQHYNPIIDEAVQQIWDIPENWKLISQMPFGKPTVGPREKQYNSVEDRMIVFK</sequence>
<evidence type="ECO:0000313" key="6">
    <source>
        <dbReference type="Proteomes" id="UP000681414"/>
    </source>
</evidence>
<dbReference type="GO" id="GO:0016491">
    <property type="term" value="F:oxidoreductase activity"/>
    <property type="evidence" value="ECO:0007669"/>
    <property type="project" value="UniProtKB-KW"/>
</dbReference>
<dbReference type="InterPro" id="IPR029479">
    <property type="entry name" value="Nitroreductase"/>
</dbReference>
<comment type="caution">
    <text evidence="5">The sequence shown here is derived from an EMBL/GenBank/DDBJ whole genome shotgun (WGS) entry which is preliminary data.</text>
</comment>
<evidence type="ECO:0000256" key="1">
    <source>
        <dbReference type="ARBA" id="ARBA00004496"/>
    </source>
</evidence>
<dbReference type="Proteomes" id="UP000681414">
    <property type="component" value="Unassembled WGS sequence"/>
</dbReference>
<dbReference type="GO" id="GO:0005737">
    <property type="term" value="C:cytoplasm"/>
    <property type="evidence" value="ECO:0007669"/>
    <property type="project" value="UniProtKB-SubCell"/>
</dbReference>
<dbReference type="FunFam" id="3.40.109.10:FF:000001">
    <property type="entry name" value="Nitroreductase family"/>
    <property type="match status" value="1"/>
</dbReference>
<dbReference type="Gene3D" id="3.40.109.10">
    <property type="entry name" value="NADH Oxidase"/>
    <property type="match status" value="1"/>
</dbReference>
<dbReference type="AlphaFoldDB" id="A0A942YGZ6"/>
<evidence type="ECO:0000259" key="4">
    <source>
        <dbReference type="Pfam" id="PF00881"/>
    </source>
</evidence>
<evidence type="ECO:0000256" key="3">
    <source>
        <dbReference type="ARBA" id="ARBA00023002"/>
    </source>
</evidence>
<gene>
    <name evidence="5" type="ORF">KHA97_13305</name>
</gene>
<name>A0A942YGZ6_9BACI</name>
<organism evidence="5 6">
    <name type="scientific">Lederbergia citri</name>
    <dbReference type="NCBI Taxonomy" id="2833580"/>
    <lineage>
        <taxon>Bacteria</taxon>
        <taxon>Bacillati</taxon>
        <taxon>Bacillota</taxon>
        <taxon>Bacilli</taxon>
        <taxon>Bacillales</taxon>
        <taxon>Bacillaceae</taxon>
        <taxon>Lederbergia</taxon>
    </lineage>
</organism>
<dbReference type="GO" id="GO:0034599">
    <property type="term" value="P:cellular response to oxidative stress"/>
    <property type="evidence" value="ECO:0007669"/>
    <property type="project" value="InterPro"/>
</dbReference>
<feature type="domain" description="Nitroreductase" evidence="4">
    <location>
        <begin position="13"/>
        <end position="181"/>
    </location>
</feature>
<dbReference type="InterPro" id="IPR033877">
    <property type="entry name" value="Frm2/Hbn1"/>
</dbReference>
<dbReference type="SUPFAM" id="SSF55469">
    <property type="entry name" value="FMN-dependent nitroreductase-like"/>
    <property type="match status" value="1"/>
</dbReference>
<dbReference type="PANTHER" id="PTHR43035">
    <property type="entry name" value="FATTY ACID REPRESSION MUTANT PROTEIN 2-RELATED"/>
    <property type="match status" value="1"/>
</dbReference>
<keyword evidence="3" id="KW-0560">Oxidoreductase</keyword>
<dbReference type="InterPro" id="IPR000415">
    <property type="entry name" value="Nitroreductase-like"/>
</dbReference>
<accession>A0A942YGZ6</accession>
<dbReference type="CDD" id="cd02140">
    <property type="entry name" value="Frm2-like"/>
    <property type="match status" value="1"/>
</dbReference>
<evidence type="ECO:0000256" key="2">
    <source>
        <dbReference type="ARBA" id="ARBA00022490"/>
    </source>
</evidence>
<reference evidence="5 6" key="1">
    <citation type="submission" date="2021-05" db="EMBL/GenBank/DDBJ databases">
        <title>Novel Bacillus species.</title>
        <authorList>
            <person name="Liu G."/>
        </authorList>
    </citation>
    <scope>NUCLEOTIDE SEQUENCE [LARGE SCALE GENOMIC DNA]</scope>
    <source>
        <strain evidence="6">FJAT-49780</strain>
    </source>
</reference>
<dbReference type="PANTHER" id="PTHR43035:SF1">
    <property type="entry name" value="FATTY ACID REPRESSION MUTANT PROTEIN 2-RELATED"/>
    <property type="match status" value="1"/>
</dbReference>
<proteinExistence type="predicted"/>